<accession>A0ACC3CBT9</accession>
<comment type="caution">
    <text evidence="1">The sequence shown here is derived from an EMBL/GenBank/DDBJ whole genome shotgun (WGS) entry which is preliminary data.</text>
</comment>
<gene>
    <name evidence="1" type="ORF">I4F81_010040</name>
</gene>
<evidence type="ECO:0000313" key="2">
    <source>
        <dbReference type="Proteomes" id="UP000798662"/>
    </source>
</evidence>
<sequence length="105" mass="10163">MDGIVWPVPQDGPVPMEGVVYAHPLEDGRTAAAATGATATGTASTAATAVTGTGAAAEAGTDAFGGGSVGVATPRTTRVAATGAAAVTRGRQLRAASTRPRSNSR</sequence>
<evidence type="ECO:0000313" key="1">
    <source>
        <dbReference type="EMBL" id="KAK1867533.1"/>
    </source>
</evidence>
<proteinExistence type="predicted"/>
<dbReference type="Proteomes" id="UP000798662">
    <property type="component" value="Chromosome 3"/>
</dbReference>
<name>A0ACC3CBT9_PYRYE</name>
<reference evidence="1" key="1">
    <citation type="submission" date="2019-11" db="EMBL/GenBank/DDBJ databases">
        <title>Nori genome reveals adaptations in red seaweeds to the harsh intertidal environment.</title>
        <authorList>
            <person name="Wang D."/>
            <person name="Mao Y."/>
        </authorList>
    </citation>
    <scope>NUCLEOTIDE SEQUENCE</scope>
    <source>
        <tissue evidence="1">Gametophyte</tissue>
    </source>
</reference>
<protein>
    <submittedName>
        <fullName evidence="1">Uncharacterized protein</fullName>
    </submittedName>
</protein>
<organism evidence="1 2">
    <name type="scientific">Pyropia yezoensis</name>
    <name type="common">Susabi-nori</name>
    <name type="synonym">Porphyra yezoensis</name>
    <dbReference type="NCBI Taxonomy" id="2788"/>
    <lineage>
        <taxon>Eukaryota</taxon>
        <taxon>Rhodophyta</taxon>
        <taxon>Bangiophyceae</taxon>
        <taxon>Bangiales</taxon>
        <taxon>Bangiaceae</taxon>
        <taxon>Pyropia</taxon>
    </lineage>
</organism>
<dbReference type="EMBL" id="CM020620">
    <property type="protein sequence ID" value="KAK1867533.1"/>
    <property type="molecule type" value="Genomic_DNA"/>
</dbReference>
<keyword evidence="2" id="KW-1185">Reference proteome</keyword>